<feature type="domain" description="Carbohydrate kinase PfkB" evidence="6">
    <location>
        <begin position="2"/>
        <end position="299"/>
    </location>
</feature>
<name>A0A235B343_9BACL</name>
<dbReference type="AlphaFoldDB" id="A0A235B343"/>
<protein>
    <submittedName>
        <fullName evidence="7">2-dehydro-3-deoxygluconokinase</fullName>
    </submittedName>
</protein>
<evidence type="ECO:0000259" key="6">
    <source>
        <dbReference type="Pfam" id="PF00294"/>
    </source>
</evidence>
<dbReference type="GO" id="GO:0016301">
    <property type="term" value="F:kinase activity"/>
    <property type="evidence" value="ECO:0007669"/>
    <property type="project" value="UniProtKB-KW"/>
</dbReference>
<dbReference type="PANTHER" id="PTHR43085:SF1">
    <property type="entry name" value="PSEUDOURIDINE KINASE-RELATED"/>
    <property type="match status" value="1"/>
</dbReference>
<keyword evidence="2" id="KW-0808">Transferase</keyword>
<dbReference type="InterPro" id="IPR050306">
    <property type="entry name" value="PfkB_Carbo_kinase"/>
</dbReference>
<sequence>MDVVTLGETMLAFSPVQDGPLDTVHGFEKKLAGAESNVAIALSRLGYRTAWVSRLGKDPFGRWIYKTLRGEGVDVSGVTFDPIRPTGLYIKERLGGKQTRIYYYRSGSAASAMDQGLVDLPAFSEAAILFVTGITPALGSSCKKAVFAALDKAREQGMKVVFDPNYRGKLWSRKEAAPVFRQIASRSHLVLPGLAEGELMTGATDPESVAENLRSLGARQVVVKLGPRGAYYQTEQKDGYVPGFQVSQEVDEVGAGDAFAAGCLSGLLDGLDPDSAVKRACALGALAVTVKGDYESLPDREELHCFLQGETGTQR</sequence>
<dbReference type="Gene3D" id="3.40.1190.20">
    <property type="match status" value="1"/>
</dbReference>
<evidence type="ECO:0000256" key="2">
    <source>
        <dbReference type="ARBA" id="ARBA00022679"/>
    </source>
</evidence>
<dbReference type="InterPro" id="IPR011611">
    <property type="entry name" value="PfkB_dom"/>
</dbReference>
<evidence type="ECO:0000256" key="3">
    <source>
        <dbReference type="ARBA" id="ARBA00022741"/>
    </source>
</evidence>
<organism evidence="7 8">
    <name type="scientific">Paludifilum halophilum</name>
    <dbReference type="NCBI Taxonomy" id="1642702"/>
    <lineage>
        <taxon>Bacteria</taxon>
        <taxon>Bacillati</taxon>
        <taxon>Bacillota</taxon>
        <taxon>Bacilli</taxon>
        <taxon>Bacillales</taxon>
        <taxon>Thermoactinomycetaceae</taxon>
        <taxon>Paludifilum</taxon>
    </lineage>
</organism>
<accession>A0A235B343</accession>
<dbReference type="OrthoDB" id="9813569at2"/>
<evidence type="ECO:0000313" key="8">
    <source>
        <dbReference type="Proteomes" id="UP000215459"/>
    </source>
</evidence>
<dbReference type="EMBL" id="NOWF01000009">
    <property type="protein sequence ID" value="OYD06704.1"/>
    <property type="molecule type" value="Genomic_DNA"/>
</dbReference>
<keyword evidence="4 7" id="KW-0418">Kinase</keyword>
<evidence type="ECO:0000256" key="5">
    <source>
        <dbReference type="ARBA" id="ARBA00022840"/>
    </source>
</evidence>
<keyword evidence="5" id="KW-0067">ATP-binding</keyword>
<evidence type="ECO:0000313" key="7">
    <source>
        <dbReference type="EMBL" id="OYD06704.1"/>
    </source>
</evidence>
<evidence type="ECO:0000256" key="1">
    <source>
        <dbReference type="ARBA" id="ARBA00010688"/>
    </source>
</evidence>
<dbReference type="InterPro" id="IPR029056">
    <property type="entry name" value="Ribokinase-like"/>
</dbReference>
<dbReference type="Proteomes" id="UP000215459">
    <property type="component" value="Unassembled WGS sequence"/>
</dbReference>
<reference evidence="7 8" key="1">
    <citation type="submission" date="2017-07" db="EMBL/GenBank/DDBJ databases">
        <title>The genome sequence of Paludifilum halophilum highlights mechanisms for microbial adaptation to high salt environemnts.</title>
        <authorList>
            <person name="Belbahri L."/>
        </authorList>
    </citation>
    <scope>NUCLEOTIDE SEQUENCE [LARGE SCALE GENOMIC DNA]</scope>
    <source>
        <strain evidence="7 8">DSM 102817</strain>
    </source>
</reference>
<dbReference type="CDD" id="cd01166">
    <property type="entry name" value="KdgK"/>
    <property type="match status" value="1"/>
</dbReference>
<comment type="caution">
    <text evidence="7">The sequence shown here is derived from an EMBL/GenBank/DDBJ whole genome shotgun (WGS) entry which is preliminary data.</text>
</comment>
<dbReference type="GO" id="GO:0005524">
    <property type="term" value="F:ATP binding"/>
    <property type="evidence" value="ECO:0007669"/>
    <property type="project" value="UniProtKB-KW"/>
</dbReference>
<keyword evidence="8" id="KW-1185">Reference proteome</keyword>
<gene>
    <name evidence="7" type="ORF">CHM34_14070</name>
</gene>
<proteinExistence type="inferred from homology"/>
<dbReference type="SUPFAM" id="SSF53613">
    <property type="entry name" value="Ribokinase-like"/>
    <property type="match status" value="1"/>
</dbReference>
<dbReference type="PANTHER" id="PTHR43085">
    <property type="entry name" value="HEXOKINASE FAMILY MEMBER"/>
    <property type="match status" value="1"/>
</dbReference>
<dbReference type="Pfam" id="PF00294">
    <property type="entry name" value="PfkB"/>
    <property type="match status" value="1"/>
</dbReference>
<keyword evidence="3" id="KW-0547">Nucleotide-binding</keyword>
<evidence type="ECO:0000256" key="4">
    <source>
        <dbReference type="ARBA" id="ARBA00022777"/>
    </source>
</evidence>
<comment type="similarity">
    <text evidence="1">Belongs to the carbohydrate kinase PfkB family.</text>
</comment>